<evidence type="ECO:0000256" key="1">
    <source>
        <dbReference type="SAM" id="MobiDB-lite"/>
    </source>
</evidence>
<keyword evidence="4" id="KW-1185">Reference proteome</keyword>
<evidence type="ECO:0000313" key="4">
    <source>
        <dbReference type="Proteomes" id="UP000183940"/>
    </source>
</evidence>
<gene>
    <name evidence="3" type="ORF">BI308_04610</name>
</gene>
<reference evidence="3" key="1">
    <citation type="submission" date="2016-10" db="EMBL/GenBank/DDBJ databases">
        <title>CRISPR-Cas defence system in Roseofilum reptotaenium: evidence of a bacteriophage-cyanobacterium arms race in the coral black band disease.</title>
        <authorList>
            <person name="Buerger P."/>
            <person name="Wood-Charlson E.M."/>
            <person name="Weynberg K.D."/>
            <person name="Willis B."/>
            <person name="Van Oppen M.J."/>
        </authorList>
    </citation>
    <scope>NUCLEOTIDE SEQUENCE [LARGE SCALE GENOMIC DNA]</scope>
    <source>
        <strain evidence="3">AO1-A</strain>
    </source>
</reference>
<dbReference type="AlphaFoldDB" id="A0A1L9QVL8"/>
<dbReference type="EMBL" id="MLAW01000005">
    <property type="protein sequence ID" value="OJJ26662.1"/>
    <property type="molecule type" value="Genomic_DNA"/>
</dbReference>
<name>A0A1L9QVL8_9CYAN</name>
<feature type="chain" id="PRO_5013290370" evidence="2">
    <location>
        <begin position="31"/>
        <end position="68"/>
    </location>
</feature>
<feature type="signal peptide" evidence="2">
    <location>
        <begin position="1"/>
        <end position="30"/>
    </location>
</feature>
<organism evidence="3 4">
    <name type="scientific">Roseofilum reptotaenium AO1-A</name>
    <dbReference type="NCBI Taxonomy" id="1925591"/>
    <lineage>
        <taxon>Bacteria</taxon>
        <taxon>Bacillati</taxon>
        <taxon>Cyanobacteriota</taxon>
        <taxon>Cyanophyceae</taxon>
        <taxon>Desertifilales</taxon>
        <taxon>Desertifilaceae</taxon>
        <taxon>Roseofilum</taxon>
    </lineage>
</organism>
<keyword evidence="2" id="KW-0732">Signal</keyword>
<feature type="compositionally biased region" description="Polar residues" evidence="1">
    <location>
        <begin position="58"/>
        <end position="68"/>
    </location>
</feature>
<dbReference type="PROSITE" id="PS51257">
    <property type="entry name" value="PROKAR_LIPOPROTEIN"/>
    <property type="match status" value="1"/>
</dbReference>
<feature type="region of interest" description="Disordered" evidence="1">
    <location>
        <begin position="29"/>
        <end position="68"/>
    </location>
</feature>
<comment type="caution">
    <text evidence="3">The sequence shown here is derived from an EMBL/GenBank/DDBJ whole genome shotgun (WGS) entry which is preliminary data.</text>
</comment>
<protein>
    <submittedName>
        <fullName evidence="3">Uncharacterized protein</fullName>
    </submittedName>
</protein>
<sequence>MRTPLSLDKYTALLLAGALAIASCSQPSWANSSVDRVDPPHQDAIQLLKGYEPPDNGSPESTGDTGGR</sequence>
<accession>A0A1L9QVL8</accession>
<dbReference type="Proteomes" id="UP000183940">
    <property type="component" value="Unassembled WGS sequence"/>
</dbReference>
<proteinExistence type="predicted"/>
<evidence type="ECO:0000313" key="3">
    <source>
        <dbReference type="EMBL" id="OJJ26662.1"/>
    </source>
</evidence>
<evidence type="ECO:0000256" key="2">
    <source>
        <dbReference type="SAM" id="SignalP"/>
    </source>
</evidence>